<dbReference type="PANTHER" id="PTHR38045">
    <property type="entry name" value="CHROMOSOME 1, WHOLE GENOME SHOTGUN SEQUENCE"/>
    <property type="match status" value="1"/>
</dbReference>
<dbReference type="RefSeq" id="WP_069113126.1">
    <property type="nucleotide sequence ID" value="NZ_FNUC01000003.1"/>
</dbReference>
<evidence type="ECO:0000259" key="3">
    <source>
        <dbReference type="PROSITE" id="PS51462"/>
    </source>
</evidence>
<dbReference type="InterPro" id="IPR008929">
    <property type="entry name" value="Chondroitin_lyas"/>
</dbReference>
<dbReference type="EMBL" id="FNUC01000003">
    <property type="protein sequence ID" value="SEE36376.1"/>
    <property type="molecule type" value="Genomic_DNA"/>
</dbReference>
<dbReference type="InterPro" id="IPR020084">
    <property type="entry name" value="NUDIX_hydrolase_CS"/>
</dbReference>
<evidence type="ECO:0000313" key="5">
    <source>
        <dbReference type="Proteomes" id="UP000181980"/>
    </source>
</evidence>
<dbReference type="GO" id="GO:0016829">
    <property type="term" value="F:lyase activity"/>
    <property type="evidence" value="ECO:0007669"/>
    <property type="project" value="InterPro"/>
</dbReference>
<dbReference type="InterPro" id="IPR000086">
    <property type="entry name" value="NUDIX_hydrolase_dom"/>
</dbReference>
<evidence type="ECO:0000256" key="1">
    <source>
        <dbReference type="ARBA" id="ARBA00004196"/>
    </source>
</evidence>
<dbReference type="Pfam" id="PF07940">
    <property type="entry name" value="Hepar_II_III_C"/>
    <property type="match status" value="1"/>
</dbReference>
<dbReference type="STRING" id="561176.SAMN04488561_1099"/>
<dbReference type="Gene3D" id="3.90.79.10">
    <property type="entry name" value="Nucleoside Triphosphate Pyrophosphohydrolase"/>
    <property type="match status" value="1"/>
</dbReference>
<dbReference type="Gene3D" id="2.70.98.70">
    <property type="match status" value="1"/>
</dbReference>
<dbReference type="SUPFAM" id="SSF55811">
    <property type="entry name" value="Nudix"/>
    <property type="match status" value="1"/>
</dbReference>
<name>A0A1H5I816_9ACTN</name>
<dbReference type="PROSITE" id="PS51462">
    <property type="entry name" value="NUDIX"/>
    <property type="match status" value="1"/>
</dbReference>
<dbReference type="AlphaFoldDB" id="A0A1H5I816"/>
<protein>
    <submittedName>
        <fullName evidence="4">ADP-ribose pyrophosphatase YjhB, NUDIX family</fullName>
    </submittedName>
</protein>
<dbReference type="InterPro" id="IPR032518">
    <property type="entry name" value="HepII_N"/>
</dbReference>
<dbReference type="PANTHER" id="PTHR38045:SF1">
    <property type="entry name" value="HEPARINASE II_III-LIKE PROTEIN"/>
    <property type="match status" value="1"/>
</dbReference>
<reference evidence="5" key="1">
    <citation type="submission" date="2016-10" db="EMBL/GenBank/DDBJ databases">
        <authorList>
            <person name="Varghese N."/>
            <person name="Submissions S."/>
        </authorList>
    </citation>
    <scope>NUCLEOTIDE SEQUENCE [LARGE SCALE GENOMIC DNA]</scope>
    <source>
        <strain evidence="5">DSM 45237</strain>
    </source>
</reference>
<accession>A0A1H5I816</accession>
<keyword evidence="2" id="KW-0378">Hydrolase</keyword>
<organism evidence="4 5">
    <name type="scientific">Jiangella alba</name>
    <dbReference type="NCBI Taxonomy" id="561176"/>
    <lineage>
        <taxon>Bacteria</taxon>
        <taxon>Bacillati</taxon>
        <taxon>Actinomycetota</taxon>
        <taxon>Actinomycetes</taxon>
        <taxon>Jiangellales</taxon>
        <taxon>Jiangellaceae</taxon>
        <taxon>Jiangella</taxon>
    </lineage>
</organism>
<evidence type="ECO:0000256" key="2">
    <source>
        <dbReference type="ARBA" id="ARBA00022801"/>
    </source>
</evidence>
<dbReference type="CDD" id="cd18882">
    <property type="entry name" value="NUDIX_Hydrolase"/>
    <property type="match status" value="1"/>
</dbReference>
<dbReference type="Proteomes" id="UP000181980">
    <property type="component" value="Unassembled WGS sequence"/>
</dbReference>
<evidence type="ECO:0000313" key="4">
    <source>
        <dbReference type="EMBL" id="SEE36376.1"/>
    </source>
</evidence>
<sequence length="776" mass="83290">MTPRDLPVPAPPADIAALITPGHPRLMVDDAALAGIAERIASNDLTAQLYDDLIAQADALLTMPASEYEFPDGRTLLIVTREVQSRLYALAMAYRLTQDERYAARAYEEMAAAAAFPDWNPESFLSVAELMHAFAVGYDWLHGYLDEAQRQVVRDAIVRLGLEPAIAQHRSGASWTTRTNNWNVVCNGGTIMAALAIGVEEPELANEAMHLAFDSLPVALARYGPDGGYPEGATYWGYATRFLVPVMASLETAVGDDFGITQTAGLDRTVDFGIHMTGPAGQPFNYYDAPSTGHPGRTAAHWLAAHYGEPAYAWWAEQGTALHSRPLPPLHLMWQGLIDAVPPNEAGLPLDREFDAIATFLSRSAWNSTTANFFGFKAGDNASSHADLDLGTFVLDALGTRWAVELGPETYDLPGYWSAGPEGRRWTYYRKRPEGQNTLVVNPDATPGQAVDARGTLVATGSSPDASFAVADLSEAYTAQGVTSWQRGMALIDGRSRFVVQDEVTASSPVEAWWFMHTSAGIDVAADGRSAMLTLDGRQLRAVLLDAPDGVRFSAMDAVPLPTSPNPDGQTPNAGVRKLVITGPEAARFRLSVLLEPLPTGVHGPEPAVTDLADWAVAPAPDVAPADPRVDGEPVAGYSGTPAARGAVAIISNSAGQVLMHLRDDFAHIAWPGHWSLLGGGADGDETPHDAIVRELQEEAGLVASGLTELFDTVDVDGSGQVITFFAGTWDGDEARLPLAEGRELRFFAPEQLKALQIPPYIHDGIQRWLATSDTV</sequence>
<gene>
    <name evidence="4" type="ORF">SAMN04488561_1099</name>
</gene>
<dbReference type="Pfam" id="PF16332">
    <property type="entry name" value="DUF4962"/>
    <property type="match status" value="1"/>
</dbReference>
<dbReference type="PROSITE" id="PS00893">
    <property type="entry name" value="NUDIX_BOX"/>
    <property type="match status" value="1"/>
</dbReference>
<comment type="subcellular location">
    <subcellularLocation>
        <location evidence="1">Cell envelope</location>
    </subcellularLocation>
</comment>
<dbReference type="GO" id="GO:0030313">
    <property type="term" value="C:cell envelope"/>
    <property type="evidence" value="ECO:0007669"/>
    <property type="project" value="UniProtKB-SubCell"/>
</dbReference>
<keyword evidence="5" id="KW-1185">Reference proteome</keyword>
<proteinExistence type="predicted"/>
<dbReference type="Gene3D" id="1.50.10.100">
    <property type="entry name" value="Chondroitin AC/alginate lyase"/>
    <property type="match status" value="1"/>
</dbReference>
<dbReference type="Pfam" id="PF00293">
    <property type="entry name" value="NUDIX"/>
    <property type="match status" value="1"/>
</dbReference>
<dbReference type="InterPro" id="IPR015797">
    <property type="entry name" value="NUDIX_hydrolase-like_dom_sf"/>
</dbReference>
<dbReference type="InterPro" id="IPR012480">
    <property type="entry name" value="Hepar_II_III_C"/>
</dbReference>
<dbReference type="GO" id="GO:0016787">
    <property type="term" value="F:hydrolase activity"/>
    <property type="evidence" value="ECO:0007669"/>
    <property type="project" value="UniProtKB-KW"/>
</dbReference>
<dbReference type="OrthoDB" id="9772435at2"/>
<feature type="domain" description="Nudix hydrolase" evidence="3">
    <location>
        <begin position="642"/>
        <end position="771"/>
    </location>
</feature>
<dbReference type="SUPFAM" id="SSF48230">
    <property type="entry name" value="Chondroitin AC/alginate lyase"/>
    <property type="match status" value="1"/>
</dbReference>